<proteinExistence type="predicted"/>
<feature type="compositionally biased region" description="Polar residues" evidence="1">
    <location>
        <begin position="82"/>
        <end position="99"/>
    </location>
</feature>
<dbReference type="AlphaFoldDB" id="A0AAV9GXN4"/>
<protein>
    <submittedName>
        <fullName evidence="2">Uncharacterized protein</fullName>
    </submittedName>
</protein>
<reference evidence="2" key="1">
    <citation type="journal article" date="2023" name="Mol. Phylogenet. Evol.">
        <title>Genome-scale phylogeny and comparative genomics of the fungal order Sordariales.</title>
        <authorList>
            <person name="Hensen N."/>
            <person name="Bonometti L."/>
            <person name="Westerberg I."/>
            <person name="Brannstrom I.O."/>
            <person name="Guillou S."/>
            <person name="Cros-Aarteil S."/>
            <person name="Calhoun S."/>
            <person name="Haridas S."/>
            <person name="Kuo A."/>
            <person name="Mondo S."/>
            <person name="Pangilinan J."/>
            <person name="Riley R."/>
            <person name="LaButti K."/>
            <person name="Andreopoulos B."/>
            <person name="Lipzen A."/>
            <person name="Chen C."/>
            <person name="Yan M."/>
            <person name="Daum C."/>
            <person name="Ng V."/>
            <person name="Clum A."/>
            <person name="Steindorff A."/>
            <person name="Ohm R.A."/>
            <person name="Martin F."/>
            <person name="Silar P."/>
            <person name="Natvig D.O."/>
            <person name="Lalanne C."/>
            <person name="Gautier V."/>
            <person name="Ament-Velasquez S.L."/>
            <person name="Kruys A."/>
            <person name="Hutchinson M.I."/>
            <person name="Powell A.J."/>
            <person name="Barry K."/>
            <person name="Miller A.N."/>
            <person name="Grigoriev I.V."/>
            <person name="Debuchy R."/>
            <person name="Gladieux P."/>
            <person name="Hiltunen Thoren M."/>
            <person name="Johannesson H."/>
        </authorList>
    </citation>
    <scope>NUCLEOTIDE SEQUENCE</scope>
    <source>
        <strain evidence="2">PSN243</strain>
    </source>
</reference>
<evidence type="ECO:0000256" key="1">
    <source>
        <dbReference type="SAM" id="MobiDB-lite"/>
    </source>
</evidence>
<evidence type="ECO:0000313" key="3">
    <source>
        <dbReference type="Proteomes" id="UP001321760"/>
    </source>
</evidence>
<comment type="caution">
    <text evidence="2">The sequence shown here is derived from an EMBL/GenBank/DDBJ whole genome shotgun (WGS) entry which is preliminary data.</text>
</comment>
<keyword evidence="3" id="KW-1185">Reference proteome</keyword>
<reference evidence="2" key="2">
    <citation type="submission" date="2023-05" db="EMBL/GenBank/DDBJ databases">
        <authorList>
            <consortium name="Lawrence Berkeley National Laboratory"/>
            <person name="Steindorff A."/>
            <person name="Hensen N."/>
            <person name="Bonometti L."/>
            <person name="Westerberg I."/>
            <person name="Brannstrom I.O."/>
            <person name="Guillou S."/>
            <person name="Cros-Aarteil S."/>
            <person name="Calhoun S."/>
            <person name="Haridas S."/>
            <person name="Kuo A."/>
            <person name="Mondo S."/>
            <person name="Pangilinan J."/>
            <person name="Riley R."/>
            <person name="Labutti K."/>
            <person name="Andreopoulos B."/>
            <person name="Lipzen A."/>
            <person name="Chen C."/>
            <person name="Yanf M."/>
            <person name="Daum C."/>
            <person name="Ng V."/>
            <person name="Clum A."/>
            <person name="Ohm R."/>
            <person name="Martin F."/>
            <person name="Silar P."/>
            <person name="Natvig D."/>
            <person name="Lalanne C."/>
            <person name="Gautier V."/>
            <person name="Ament-Velasquez S.L."/>
            <person name="Kruys A."/>
            <person name="Hutchinson M.I."/>
            <person name="Powell A.J."/>
            <person name="Barry K."/>
            <person name="Miller A.N."/>
            <person name="Grigoriev I.V."/>
            <person name="Debuchy R."/>
            <person name="Gladieux P."/>
            <person name="Thoren M.H."/>
            <person name="Johannesson H."/>
        </authorList>
    </citation>
    <scope>NUCLEOTIDE SEQUENCE</scope>
    <source>
        <strain evidence="2">PSN243</strain>
    </source>
</reference>
<accession>A0AAV9GXN4</accession>
<gene>
    <name evidence="2" type="ORF">QBC34DRAFT_206070</name>
</gene>
<dbReference type="Proteomes" id="UP001321760">
    <property type="component" value="Unassembled WGS sequence"/>
</dbReference>
<feature type="region of interest" description="Disordered" evidence="1">
    <location>
        <begin position="82"/>
        <end position="109"/>
    </location>
</feature>
<dbReference type="EMBL" id="MU865920">
    <property type="protein sequence ID" value="KAK4453443.1"/>
    <property type="molecule type" value="Genomic_DNA"/>
</dbReference>
<evidence type="ECO:0000313" key="2">
    <source>
        <dbReference type="EMBL" id="KAK4453443.1"/>
    </source>
</evidence>
<organism evidence="2 3">
    <name type="scientific">Podospora aff. communis PSN243</name>
    <dbReference type="NCBI Taxonomy" id="3040156"/>
    <lineage>
        <taxon>Eukaryota</taxon>
        <taxon>Fungi</taxon>
        <taxon>Dikarya</taxon>
        <taxon>Ascomycota</taxon>
        <taxon>Pezizomycotina</taxon>
        <taxon>Sordariomycetes</taxon>
        <taxon>Sordariomycetidae</taxon>
        <taxon>Sordariales</taxon>
        <taxon>Podosporaceae</taxon>
        <taxon>Podospora</taxon>
    </lineage>
</organism>
<name>A0AAV9GXN4_9PEZI</name>
<sequence>MRNLTLLQRGGNSPPFSRVIALCPAVNGTINNAYCSLYTPCSTSRSECFKTSNFQAQKTSIILPHRELTPRPSLILTITRGSVSSRHNPHSLPTHQQQNPSTKSKPTPFPTMLTSSRTSMIVLKDSPPNSPTRCPVKIVPPNTANLTSGCKVIINPLSLGPRSAELEHTFECRCHGGRGHAVLVDYIMKWMAYRIDKLGNSPLHAIGWARMTCMVLEIESEELERRLAYAEEVAEYFEARGESPVWTLLGL</sequence>